<dbReference type="PROSITE" id="PS01304">
    <property type="entry name" value="UBIH"/>
    <property type="match status" value="1"/>
</dbReference>
<dbReference type="InterPro" id="IPR002938">
    <property type="entry name" value="FAD-bd"/>
</dbReference>
<dbReference type="GO" id="GO:0005739">
    <property type="term" value="C:mitochondrion"/>
    <property type="evidence" value="ECO:0007669"/>
    <property type="project" value="TreeGrafter"/>
</dbReference>
<keyword evidence="2" id="KW-0503">Monooxygenase</keyword>
<dbReference type="InterPro" id="IPR051205">
    <property type="entry name" value="UbiH/COQ6_monooxygenase"/>
</dbReference>
<keyword evidence="2" id="KW-0560">Oxidoreductase</keyword>
<sequence length="97" mass="11092">MSFLPRDSAHRVHPLAGQGVNLGFGDVKCLTECLEKSVYDGECIGSLNNLLEYETKRQRHKPRCDCVRCLPAYEKHNDWSSFCINIFGIYVLNQKVD</sequence>
<gene>
    <name evidence="2" type="primary">coq6</name>
    <name evidence="2" type="ORF">TNCT_557241</name>
</gene>
<feature type="domain" description="FAD-binding" evidence="1">
    <location>
        <begin position="7"/>
        <end position="60"/>
    </location>
</feature>
<dbReference type="InterPro" id="IPR018168">
    <property type="entry name" value="Ubi_Hdrlase_CS"/>
</dbReference>
<dbReference type="OrthoDB" id="683240at2759"/>
<dbReference type="Pfam" id="PF01494">
    <property type="entry name" value="FAD_binding_3"/>
    <property type="match status" value="1"/>
</dbReference>
<dbReference type="EMBL" id="BMAO01002322">
    <property type="protein sequence ID" value="GFQ79927.1"/>
    <property type="molecule type" value="Genomic_DNA"/>
</dbReference>
<dbReference type="GO" id="GO:0071949">
    <property type="term" value="F:FAD binding"/>
    <property type="evidence" value="ECO:0007669"/>
    <property type="project" value="InterPro"/>
</dbReference>
<proteinExistence type="predicted"/>
<keyword evidence="3" id="KW-1185">Reference proteome</keyword>
<dbReference type="PANTHER" id="PTHR43876">
    <property type="entry name" value="UBIQUINONE BIOSYNTHESIS MONOOXYGENASE COQ6, MITOCHONDRIAL"/>
    <property type="match status" value="1"/>
</dbReference>
<name>A0A8X6FH32_TRICU</name>
<organism evidence="2 3">
    <name type="scientific">Trichonephila clavata</name>
    <name type="common">Joro spider</name>
    <name type="synonym">Nephila clavata</name>
    <dbReference type="NCBI Taxonomy" id="2740835"/>
    <lineage>
        <taxon>Eukaryota</taxon>
        <taxon>Metazoa</taxon>
        <taxon>Ecdysozoa</taxon>
        <taxon>Arthropoda</taxon>
        <taxon>Chelicerata</taxon>
        <taxon>Arachnida</taxon>
        <taxon>Araneae</taxon>
        <taxon>Araneomorphae</taxon>
        <taxon>Entelegynae</taxon>
        <taxon>Araneoidea</taxon>
        <taxon>Nephilidae</taxon>
        <taxon>Trichonephila</taxon>
    </lineage>
</organism>
<dbReference type="SUPFAM" id="SSF51905">
    <property type="entry name" value="FAD/NAD(P)-binding domain"/>
    <property type="match status" value="1"/>
</dbReference>
<dbReference type="Gene3D" id="3.50.50.60">
    <property type="entry name" value="FAD/NAD(P)-binding domain"/>
    <property type="match status" value="1"/>
</dbReference>
<accession>A0A8X6FH32</accession>
<dbReference type="Proteomes" id="UP000887116">
    <property type="component" value="Unassembled WGS sequence"/>
</dbReference>
<evidence type="ECO:0000313" key="2">
    <source>
        <dbReference type="EMBL" id="GFQ79927.1"/>
    </source>
</evidence>
<evidence type="ECO:0000259" key="1">
    <source>
        <dbReference type="Pfam" id="PF01494"/>
    </source>
</evidence>
<keyword evidence="2" id="KW-0830">Ubiquinone</keyword>
<evidence type="ECO:0000313" key="3">
    <source>
        <dbReference type="Proteomes" id="UP000887116"/>
    </source>
</evidence>
<protein>
    <submittedName>
        <fullName evidence="2">Ubiquinone biosynthesis monooxygenase COQ6, mitochondrial</fullName>
    </submittedName>
</protein>
<dbReference type="PANTHER" id="PTHR43876:SF7">
    <property type="entry name" value="UBIQUINONE BIOSYNTHESIS MONOOXYGENASE COQ6, MITOCHONDRIAL"/>
    <property type="match status" value="1"/>
</dbReference>
<comment type="caution">
    <text evidence="2">The sequence shown here is derived from an EMBL/GenBank/DDBJ whole genome shotgun (WGS) entry which is preliminary data.</text>
</comment>
<dbReference type="AlphaFoldDB" id="A0A8X6FH32"/>
<reference evidence="2" key="1">
    <citation type="submission" date="2020-07" db="EMBL/GenBank/DDBJ databases">
        <title>Multicomponent nature underlies the extraordinary mechanical properties of spider dragline silk.</title>
        <authorList>
            <person name="Kono N."/>
            <person name="Nakamura H."/>
            <person name="Mori M."/>
            <person name="Yoshida Y."/>
            <person name="Ohtoshi R."/>
            <person name="Malay A.D."/>
            <person name="Moran D.A.P."/>
            <person name="Tomita M."/>
            <person name="Numata K."/>
            <person name="Arakawa K."/>
        </authorList>
    </citation>
    <scope>NUCLEOTIDE SEQUENCE</scope>
</reference>
<dbReference type="InterPro" id="IPR036188">
    <property type="entry name" value="FAD/NAD-bd_sf"/>
</dbReference>
<dbReference type="GO" id="GO:0004497">
    <property type="term" value="F:monooxygenase activity"/>
    <property type="evidence" value="ECO:0007669"/>
    <property type="project" value="UniProtKB-KW"/>
</dbReference>